<feature type="transmembrane region" description="Helical" evidence="1">
    <location>
        <begin position="96"/>
        <end position="115"/>
    </location>
</feature>
<keyword evidence="1" id="KW-0472">Membrane</keyword>
<feature type="domain" description="DUF5683" evidence="2">
    <location>
        <begin position="27"/>
        <end position="70"/>
    </location>
</feature>
<dbReference type="AlphaFoldDB" id="A0A7C1NBH1"/>
<dbReference type="InterPro" id="IPR043738">
    <property type="entry name" value="DUF5683"/>
</dbReference>
<keyword evidence="1" id="KW-0812">Transmembrane</keyword>
<accession>A0A7C1NBH1</accession>
<evidence type="ECO:0000256" key="1">
    <source>
        <dbReference type="SAM" id="Phobius"/>
    </source>
</evidence>
<dbReference type="EMBL" id="DSLG01000002">
    <property type="protein sequence ID" value="HEA86503.1"/>
    <property type="molecule type" value="Genomic_DNA"/>
</dbReference>
<evidence type="ECO:0000313" key="3">
    <source>
        <dbReference type="EMBL" id="HEA86503.1"/>
    </source>
</evidence>
<evidence type="ECO:0000259" key="2">
    <source>
        <dbReference type="Pfam" id="PF18935"/>
    </source>
</evidence>
<name>A0A7C1NBH1_UNCW3</name>
<proteinExistence type="predicted"/>
<dbReference type="Pfam" id="PF18935">
    <property type="entry name" value="DUF5683"/>
    <property type="match status" value="1"/>
</dbReference>
<organism evidence="3">
    <name type="scientific">candidate division WOR-3 bacterium</name>
    <dbReference type="NCBI Taxonomy" id="2052148"/>
    <lineage>
        <taxon>Bacteria</taxon>
        <taxon>Bacteria division WOR-3</taxon>
    </lineage>
</organism>
<keyword evidence="1" id="KW-1133">Transmembrane helix</keyword>
<reference evidence="3" key="1">
    <citation type="journal article" date="2020" name="mSystems">
        <title>Genome- and Community-Level Interaction Insights into Carbon Utilization and Element Cycling Functions of Hydrothermarchaeota in Hydrothermal Sediment.</title>
        <authorList>
            <person name="Zhou Z."/>
            <person name="Liu Y."/>
            <person name="Xu W."/>
            <person name="Pan J."/>
            <person name="Luo Z.H."/>
            <person name="Li M."/>
        </authorList>
    </citation>
    <scope>NUCLEOTIDE SEQUENCE [LARGE SCALE GENOMIC DNA]</scope>
    <source>
        <strain evidence="3">SpSt-265</strain>
        <strain evidence="4">SpSt-465</strain>
    </source>
</reference>
<protein>
    <recommendedName>
        <fullName evidence="2">DUF5683 domain-containing protein</fullName>
    </recommendedName>
</protein>
<gene>
    <name evidence="3" type="ORF">ENP94_00650</name>
    <name evidence="4" type="ORF">ENS16_04745</name>
</gene>
<comment type="caution">
    <text evidence="3">The sequence shown here is derived from an EMBL/GenBank/DDBJ whole genome shotgun (WGS) entry which is preliminary data.</text>
</comment>
<dbReference type="EMBL" id="DSTU01000006">
    <property type="protein sequence ID" value="HFJ53981.1"/>
    <property type="molecule type" value="Genomic_DNA"/>
</dbReference>
<evidence type="ECO:0000313" key="4">
    <source>
        <dbReference type="EMBL" id="HFJ53981.1"/>
    </source>
</evidence>
<sequence>MGIFILLVGVSVLPPGGDSTVRPLPVKSPGRAVLLSLLFPGGGQLYTGRYWKAGVIAGAELGLGYLSYQEHLRAEQAQAEADTAKYRYYRDRRTTFLWWTAAAVVFSMADAYVSAQMFGFEQELRLDVGPDRFGVRVAIR</sequence>